<organism evidence="2 3">
    <name type="scientific">Dictyobacter halimunensis</name>
    <dbReference type="NCBI Taxonomy" id="3026934"/>
    <lineage>
        <taxon>Bacteria</taxon>
        <taxon>Bacillati</taxon>
        <taxon>Chloroflexota</taxon>
        <taxon>Ktedonobacteria</taxon>
        <taxon>Ktedonobacterales</taxon>
        <taxon>Dictyobacteraceae</taxon>
        <taxon>Dictyobacter</taxon>
    </lineage>
</organism>
<dbReference type="Proteomes" id="UP001344906">
    <property type="component" value="Unassembled WGS sequence"/>
</dbReference>
<keyword evidence="3" id="KW-1185">Reference proteome</keyword>
<feature type="region of interest" description="Disordered" evidence="1">
    <location>
        <begin position="56"/>
        <end position="75"/>
    </location>
</feature>
<evidence type="ECO:0000313" key="2">
    <source>
        <dbReference type="EMBL" id="GLV54091.1"/>
    </source>
</evidence>
<dbReference type="EMBL" id="BSRI01000001">
    <property type="protein sequence ID" value="GLV54091.1"/>
    <property type="molecule type" value="Genomic_DNA"/>
</dbReference>
<proteinExistence type="predicted"/>
<protein>
    <submittedName>
        <fullName evidence="2">Uncharacterized protein</fullName>
    </submittedName>
</protein>
<reference evidence="2 3" key="1">
    <citation type="submission" date="2023-02" db="EMBL/GenBank/DDBJ databases">
        <title>Dictyobacter halimunensis sp. nov., a new member of the class Ktedonobacteria from forest soil in a geothermal area.</title>
        <authorList>
            <person name="Rachmania M.K."/>
            <person name="Ningsih F."/>
            <person name="Sakai Y."/>
            <person name="Yabe S."/>
            <person name="Yokota A."/>
            <person name="Sjamsuridzal W."/>
        </authorList>
    </citation>
    <scope>NUCLEOTIDE SEQUENCE [LARGE SCALE GENOMIC DNA]</scope>
    <source>
        <strain evidence="2 3">S3.2.2.5</strain>
    </source>
</reference>
<accession>A0ABQ6FMQ1</accession>
<evidence type="ECO:0000313" key="3">
    <source>
        <dbReference type="Proteomes" id="UP001344906"/>
    </source>
</evidence>
<gene>
    <name evidence="2" type="ORF">KDH_09400</name>
</gene>
<comment type="caution">
    <text evidence="2">The sequence shown here is derived from an EMBL/GenBank/DDBJ whole genome shotgun (WGS) entry which is preliminary data.</text>
</comment>
<sequence>MLWVWAREEAHALEIPHLLLPEMWSGEDRDVNAALNLEREARRILQEELLVPVVDSGSGPTEKRLWRPCETEAGS</sequence>
<evidence type="ECO:0000256" key="1">
    <source>
        <dbReference type="SAM" id="MobiDB-lite"/>
    </source>
</evidence>
<feature type="compositionally biased region" description="Basic and acidic residues" evidence="1">
    <location>
        <begin position="61"/>
        <end position="75"/>
    </location>
</feature>
<name>A0ABQ6FMQ1_9CHLR</name>